<dbReference type="PANTHER" id="PTHR31589">
    <property type="entry name" value="PROTEIN, PUTATIVE (DUF239)-RELATED-RELATED"/>
    <property type="match status" value="1"/>
</dbReference>
<evidence type="ECO:0000313" key="3">
    <source>
        <dbReference type="EMBL" id="KAG6407963.1"/>
    </source>
</evidence>
<sequence>MDLVDLRHRQIQPILRPNHRRRRRIGDRKELQLVPGVIVGVILDLDHVVVQDCEIERGGRFLTSPAAAIGLVSGCIIVGGGRRRRGCHRISSSLRFAAVHLIAGGGGVNVQIQHFTTQCVFSPDGDIFDCVLTHQQPAFDHPLLQCQMPMDPPERPKGLRTPPTTSDTFSENFQTWTLSDESCPKNTIPIRRTTEQDLLRASSIRRFGRKISSPETSSPKPSPPPRNPNLSKFPELELPDLASEGLREGRGGDAERRHELCCRGGGGEREWEAVVDDAKKKLMEEFYGVEAPQEVDVQSPEVVSTKGCGSRLPSRVEKALKLKSKPWRQCKKCQEWGHHDSRNCDKFKEKEKLRSRRNSDV</sequence>
<dbReference type="AlphaFoldDB" id="A0A8X8X711"/>
<gene>
    <name evidence="3" type="ORF">SASPL_130964</name>
</gene>
<comment type="caution">
    <text evidence="3">The sequence shown here is derived from an EMBL/GenBank/DDBJ whole genome shotgun (WGS) entry which is preliminary data.</text>
</comment>
<accession>A0A8X8X711</accession>
<dbReference type="InterPro" id="IPR025521">
    <property type="entry name" value="Neprosin_propep"/>
</dbReference>
<evidence type="ECO:0000313" key="4">
    <source>
        <dbReference type="Proteomes" id="UP000298416"/>
    </source>
</evidence>
<proteinExistence type="predicted"/>
<dbReference type="Pfam" id="PF14365">
    <property type="entry name" value="Neprosin_AP"/>
    <property type="match status" value="1"/>
</dbReference>
<dbReference type="Proteomes" id="UP000298416">
    <property type="component" value="Unassembled WGS sequence"/>
</dbReference>
<feature type="region of interest" description="Disordered" evidence="1">
    <location>
        <begin position="184"/>
        <end position="238"/>
    </location>
</feature>
<organism evidence="3">
    <name type="scientific">Salvia splendens</name>
    <name type="common">Scarlet sage</name>
    <dbReference type="NCBI Taxonomy" id="180675"/>
    <lineage>
        <taxon>Eukaryota</taxon>
        <taxon>Viridiplantae</taxon>
        <taxon>Streptophyta</taxon>
        <taxon>Embryophyta</taxon>
        <taxon>Tracheophyta</taxon>
        <taxon>Spermatophyta</taxon>
        <taxon>Magnoliopsida</taxon>
        <taxon>eudicotyledons</taxon>
        <taxon>Gunneridae</taxon>
        <taxon>Pentapetalae</taxon>
        <taxon>asterids</taxon>
        <taxon>lamiids</taxon>
        <taxon>Lamiales</taxon>
        <taxon>Lamiaceae</taxon>
        <taxon>Nepetoideae</taxon>
        <taxon>Mentheae</taxon>
        <taxon>Salviinae</taxon>
        <taxon>Salvia</taxon>
        <taxon>Salvia subgen. Calosphace</taxon>
        <taxon>core Calosphace</taxon>
    </lineage>
</organism>
<feature type="domain" description="Neprosin activation peptide" evidence="2">
    <location>
        <begin position="122"/>
        <end position="217"/>
    </location>
</feature>
<evidence type="ECO:0000259" key="2">
    <source>
        <dbReference type="Pfam" id="PF14365"/>
    </source>
</evidence>
<dbReference type="InterPro" id="IPR053168">
    <property type="entry name" value="Glutamic_endopeptidase"/>
</dbReference>
<protein>
    <recommendedName>
        <fullName evidence="2">Neprosin activation peptide domain-containing protein</fullName>
    </recommendedName>
</protein>
<dbReference type="PANTHER" id="PTHR31589:SF254">
    <property type="entry name" value="OS01G0547133 PROTEIN"/>
    <property type="match status" value="1"/>
</dbReference>
<reference evidence="3" key="2">
    <citation type="submission" date="2020-08" db="EMBL/GenBank/DDBJ databases">
        <title>Plant Genome Project.</title>
        <authorList>
            <person name="Zhang R.-G."/>
        </authorList>
    </citation>
    <scope>NUCLEOTIDE SEQUENCE</scope>
    <source>
        <strain evidence="3">Huo1</strain>
        <tissue evidence="3">Leaf</tissue>
    </source>
</reference>
<evidence type="ECO:0000256" key="1">
    <source>
        <dbReference type="SAM" id="MobiDB-lite"/>
    </source>
</evidence>
<dbReference type="EMBL" id="PNBA02000011">
    <property type="protein sequence ID" value="KAG6407963.1"/>
    <property type="molecule type" value="Genomic_DNA"/>
</dbReference>
<reference evidence="3" key="1">
    <citation type="submission" date="2018-01" db="EMBL/GenBank/DDBJ databases">
        <authorList>
            <person name="Mao J.F."/>
        </authorList>
    </citation>
    <scope>NUCLEOTIDE SEQUENCE</scope>
    <source>
        <strain evidence="3">Huo1</strain>
        <tissue evidence="3">Leaf</tissue>
    </source>
</reference>
<keyword evidence="4" id="KW-1185">Reference proteome</keyword>
<name>A0A8X8X711_SALSN</name>